<dbReference type="STRING" id="754436.JCM19237_5920"/>
<dbReference type="SUPFAM" id="SSF48371">
    <property type="entry name" value="ARM repeat"/>
    <property type="match status" value="1"/>
</dbReference>
<dbReference type="AlphaFoldDB" id="A0A090R5X3"/>
<dbReference type="Proteomes" id="UP000029227">
    <property type="component" value="Unassembled WGS sequence"/>
</dbReference>
<protein>
    <submittedName>
        <fullName evidence="1">Extracellular matrix protein PelE</fullName>
    </submittedName>
</protein>
<gene>
    <name evidence="1" type="ORF">JCM19237_5920</name>
</gene>
<accession>A0A090R5X3</accession>
<evidence type="ECO:0000313" key="2">
    <source>
        <dbReference type="Proteomes" id="UP000029227"/>
    </source>
</evidence>
<dbReference type="InterPro" id="IPR011989">
    <property type="entry name" value="ARM-like"/>
</dbReference>
<dbReference type="InterPro" id="IPR016024">
    <property type="entry name" value="ARM-type_fold"/>
</dbReference>
<proteinExistence type="predicted"/>
<comment type="caution">
    <text evidence="1">The sequence shown here is derived from an EMBL/GenBank/DDBJ whole genome shotgun (WGS) entry which is preliminary data.</text>
</comment>
<reference evidence="1 2" key="1">
    <citation type="journal article" date="2014" name="Genome Announc.">
        <title>Draft Genome Sequences of Two Vibrionaceae Species, Vibrio ponticus C121 and Photobacterium aphoticum C119, Isolated as Coral Reef Microbiota.</title>
        <authorList>
            <person name="Al-saari N."/>
            <person name="Meirelles P.M."/>
            <person name="Mino S."/>
            <person name="Suda W."/>
            <person name="Oshima K."/>
            <person name="Hattori M."/>
            <person name="Ohkuma M."/>
            <person name="Thompson F.L."/>
            <person name="Gomez-Gil B."/>
            <person name="Sawabe T."/>
            <person name="Sawabe T."/>
        </authorList>
    </citation>
    <scope>NUCLEOTIDE SEQUENCE [LARGE SCALE GENOMIC DNA]</scope>
    <source>
        <strain evidence="1 2">JCM 19237</strain>
    </source>
</reference>
<dbReference type="eggNOG" id="COG1413">
    <property type="taxonomic scope" value="Bacteria"/>
</dbReference>
<sequence>MHNTDPERRALAVTAIRQLPRQHAVPLLQLALKDLTDDVRLLAYASLESIETQINESIALFKNNMTVNPPQKSP</sequence>
<evidence type="ECO:0000313" key="1">
    <source>
        <dbReference type="EMBL" id="GAL03027.1"/>
    </source>
</evidence>
<dbReference type="Gene3D" id="1.25.10.10">
    <property type="entry name" value="Leucine-rich Repeat Variant"/>
    <property type="match status" value="1"/>
</dbReference>
<organism evidence="1 2">
    <name type="scientific">Photobacterium aphoticum</name>
    <dbReference type="NCBI Taxonomy" id="754436"/>
    <lineage>
        <taxon>Bacteria</taxon>
        <taxon>Pseudomonadati</taxon>
        <taxon>Pseudomonadota</taxon>
        <taxon>Gammaproteobacteria</taxon>
        <taxon>Vibrionales</taxon>
        <taxon>Vibrionaceae</taxon>
        <taxon>Photobacterium</taxon>
    </lineage>
</organism>
<dbReference type="EMBL" id="BBMN01000001">
    <property type="protein sequence ID" value="GAL03027.1"/>
    <property type="molecule type" value="Genomic_DNA"/>
</dbReference>
<name>A0A090R5X3_9GAMM</name>